<dbReference type="InterPro" id="IPR045851">
    <property type="entry name" value="AMP-bd_C_sf"/>
</dbReference>
<evidence type="ECO:0000256" key="3">
    <source>
        <dbReference type="ARBA" id="ARBA00022553"/>
    </source>
</evidence>
<dbReference type="InterPro" id="IPR001242">
    <property type="entry name" value="Condensation_dom"/>
</dbReference>
<dbReference type="InterPro" id="IPR023213">
    <property type="entry name" value="CAT-like_dom_sf"/>
</dbReference>
<dbReference type="GO" id="GO:0003824">
    <property type="term" value="F:catalytic activity"/>
    <property type="evidence" value="ECO:0007669"/>
    <property type="project" value="InterPro"/>
</dbReference>
<dbReference type="CDD" id="cd05930">
    <property type="entry name" value="A_NRPS"/>
    <property type="match status" value="4"/>
</dbReference>
<dbReference type="InterPro" id="IPR010071">
    <property type="entry name" value="AA_adenyl_dom"/>
</dbReference>
<feature type="domain" description="Carrier" evidence="5">
    <location>
        <begin position="3027"/>
        <end position="3102"/>
    </location>
</feature>
<dbReference type="SUPFAM" id="SSF52777">
    <property type="entry name" value="CoA-dependent acyltransferases"/>
    <property type="match status" value="10"/>
</dbReference>
<dbReference type="GO" id="GO:0005829">
    <property type="term" value="C:cytosol"/>
    <property type="evidence" value="ECO:0007669"/>
    <property type="project" value="TreeGrafter"/>
</dbReference>
<dbReference type="GO" id="GO:0031177">
    <property type="term" value="F:phosphopantetheine binding"/>
    <property type="evidence" value="ECO:0007669"/>
    <property type="project" value="InterPro"/>
</dbReference>
<sequence>MRRIRMNSSNDGTVNAQVSTQKKLDNSKKLTYLQGKVTPKTTSCVHQLFEQQVDKTPEYNALVFNNVALSYTQLNQRANQVSHFIYEKSQLSAESTDSTQQRVVLLLPRSEFALICMLGALKAGVCYVPIAPDFPLERVRFILNDVAPSLVITTAELALQFNTLQAKNWYIFDLTDHERSFNDYPISNPNRAVSAQHLAYVIYTSGSTGTPKGVMLEHHSVVNTLQALSPIYGKNDGLNTPLKTSAFTHFVFDVSVSECFCPLIFGHELHLLSDDIRTDSVALSGYITQHRLNVVYLPPSVLATLPRVSYDSVSSFIFAGEPCQKECGEYFAQAYNLYNFYGPTECAIYATGQRVDAQSIHHIGAPIDNMRGYIVNQAGEQVAYGDEGELYLSGRGLARGYLNLETQTHLCFIENPFWVQADDPFDDYRQIYKTGDLVKQQADGQLVYLGRCDQQIKVNGFRIEPGEIEHQLQQYPEVVQSKVVVDPARNQLVAFYTSSHPIKPDEALPAFISRYLPEYMLPKHYIHVHEMPVSISGKIDARALLNQLDPITTENNNTAEHSQMLELLLKTVSGVLNISNIAGNDSFYQLGGDSILAMHIGAKLHEHGVSCSPVQVLQSKTFYALADKLENEEGSAAKTCTLAVNDGVFNPMQRLILNHQLSTSAILYNENLSINFSAAGCQTIKLEQLQHALMRLINHHDILRMRVNEDNLGYQIGARLSTADDLITLLNVPEELGGQAHKHVNYHDATVDEALARSIDRPFDMHTGPLYRFIALCHEGHVHQLIFIHHHLLTDGEAMYNLFVPQLAEVLENPACQLPLVPRTITQTVYKEADDTLIASLNTATLFNNQHSEKPHGKFKTKTFSTALSDQLFASAKAQEVSVFSVLLACIQLITLRFSNQDSVSIGGVRSLRHPDAQNVYGNFLANELYYCDRDPNTSVTDFIAQCFAQITQQLANPLAYDALLKKVRENYTVEEKLPSVYMTLEPQKRHDVPWVITQNNMLPSQVKYPLYFEFDMQDTLSLRVEYRTAIYSDTQIQQLITAVEHVLTSFSTQLERPVGDINLMSVEQRTCLLEKYTAAVPAYPENDLVSQFVAMAERAPTKCALMCAGKKASYADIDKASNQLAQYLIENNHVRAESLVLLLLEPSFDTIVSILAVLKAGGAYVPIDPTYPTSRIRYIAEDTASQIVITNSTHSERIATLPQLTRICLDTLPAQHYSDERPNITIVPEQLAYVIYTSGSTGQPKGVQITHNNVSRLLSSSNSHFNFTPDDVWCLFHSYVFDFSVWEIWGSLLHGGSLLIPSKQQTQDTTAFFQLVKEHKISVLNQTPSAFYNFIQEASKQAQLEHLRYVIFGGEALNLVQLQPWFDLYGYRDPTLVNMYGITETCVHVTFKAISPADIGERSNIGMPLNDLSAYILDDNLNPVPQGVVAQLYVSGGGVARGYLNKTSLTGSRFVANPHNQNAGQAILYKTGDLVRELDSGGIEYIGRNDFQVKIRGYRIELGEIEHCVSQIAGVIQNTVLAKKRDSGQYLVAYYVADSDIAHDDFIQQLSSRLPAHMVPQHFVYMPSMPLTINGKVDVRNFPEPNFTQADHCAPSTETEHAWCAIWADVMSVEQVGIEDDFFRIGGDSINAIRVVAQLKSKGFSVSVRDIFQYKTVKRILDKTNEGKPVNTAPYTATPKYLPFSLVNTQLQSRFAQLADVYPATHLQQGMFVECKRDGRIYHNLDVSEVNQPFDITRFTLIWQALVNKHELLRAAYQQFDDMGYLTLVEHTLDVAKHIVQYSDYEQAWDQESNTPIVLDEAGLFRLAIVPAQTQFKLIFTSHHAIEDGWSVASLIAEFISAYTQKSTDEEVVSSIESRPIAVNFGQYVKQEIAVINDPLQRQFWRRYLEDMPEQVHKMRSKAVAKHEPVMIEQTCELTAYMHQAVLDMALQHGVSVDSVFMAAFVHLLRVFNGSDDVTLGVVVNNRLEVEGGDEQFGLHLNTMPMRFNSVEAELVKAVYQEKLHLMEHKNYPYGQIKSDLGIEPDQDLYQAAFNYIHFYQKHSALKASAGEAIDAIAMTNIPIALVVNREGNTFDIQFQAHSTFIEQAQLEYLAEYYQHYLSCILSSEPLQSGMRSNEHISLRQQVDTYASFDKKDTVLDMWQHTVAQYSDEVALCFQNEQFTYLALDKQADQVAGYLSEEVGVRLGDTVAISFERSSNMIIAMLAAVKLGVVYVPVDPAYPMERVRYILKDCGASAVLCCDHVVNVLAFIQEDGVHLVDITSKAVKMAAYKWAGRPVDLAPQSLVNIIYTSGTTGQPKGVMISHAGVVNLVHSQRQMFSLTHTDNVLQFASISFDAATWEIYSTLCSGSTLVVCDKTVRKDAKALAQMLSAEQVSIATLPPVLVETLDESDCNSLRILVVAGETTPDKTLRRFSEVCQVINAYGPTETTVCCSFHRYKVGDLNTNIGKPLLNTCLYILDQHMNSVPKGVVGRLFVSGSGVAAGYFKRPELTAQKFIANHMKDDDFSVLYDTGDLARYDLNNDIEYLGRSDFQVKIRGYRVELGEIEQVLSKCQGIAQSTVQLLELNQQKVLSAYFTSCSDPTQGHEVTVESWQQVYDAEYSRLEKDLTVDQADFEGWNSTYTGMPIDVEKMHEWRDATVARLKTLPLGNVLEIGSGSGLIFYPLIEHCTHYFATDFSKAAIDKLGFGAKQLGFEHKAQFAVCDAAKIYDAVAAQNYVPDTIIINSVAQYFPSFDYLMEVIEQASQLIAKGGLIFIGDVRDARLLDTFHYDVQKSRASDVPHNQLKQLASQARVLDKELLISPAFFAQLPSHFTLCTDAQTMYKSGSHSSEMTDYRYDALLSFSTKGVQPLTPHVIEYTNDVTVKEQVALHQHLVIEGVPNERVYQAYVNYYNLPCKFSAPLNWQNWVDVAQSLGCGIRFMPNDSAAHLMSVSLIKNDVNSHCEFASINQPHGESLTHTPLSHYVREPVVEINTQTLIESLKTQLPAHLIPQHFVQLEQIPLTTHGKIDKKALPTPELCSVDYQAPHTELEQTLCHIWQTTLSIARVGVNDDFFRLGGNSILAITLCHRMSQALDYEVNVAILFKCSTISALIDDGLYLQKNKIEPAKIDNPPLSFAQQRLWFIEQYEQGSAAYTVPIALTLTVDAARFTQAVKCIIERHQVLRTCFDDKSESEKVLLDIRSADEFTPVIETVAQHDWRARIAQDMQYVFDLTKELPVRLSIYQDTSDVAALINIHHIAFDGWSVDILLKELELLLAPEDEQSQALAKLPIQYQDYAYWQHTYLQQGELARQLSYWQTQLQGFETLNLPLDHPRPEQLSYVGKNLNQVVKATTTKKLKALARAHSVTLYTLLLSVFNVLLHRYSGQTDITLGSPAANRTSYDTQDLIGFFVNAQPIRNQLDPVSKFDEFLAQVHNTVIKAQAHQDVPFESIVEHLSLERDASRHPIFQVMFSVQNFGEEANKSAFFTPIDVDDIYQVAKHDLTVFVNDSVSQQSENELKLLLNFNTALFSDARIDNLAQHYVNLLEAICEAPDSPINELAMFTPVQRQQLLNASNRPHAAREQCALAERFDTLSAQYADTIALQCDDTRLTYQQLDVYSTQIAQQITTKLAGVAAPQKQPRVVLLMDRSITMLVSLIAIMRAGAVYVPIDADAPSERIEYIVTDSAATLLLTQPHLLAALPELATDVAIGSVETKSGIDGVSCSQQPLPESNIDDLAYVIYTSGTTGQPKGVMVTHGCVGHYVDNITEIIAPGMKVDFSSNIGFDLSVTTTLAAVLRAAHVHIFPHPVKYVDEYRQYLTRHDIEFVKMVPSLAELVFSSDTKVRVDTLMLGGEKLLSQQVSALKAHCHVVLDEYGPTETTVGCCISQRYPVKNEGIGAPYANTRVYVLDSQLEPVVQGASGYLYVSGPGVAAGYLNLPEQTKAAFINNPFVAQGDYNGLYDRLYFTGDLVKVDRASQLHYLGRSDAQIKLRGYRIELHEIEQQLLSLECITQVAVTLKQQGRREWLAAFYVSEQVVTHEQFVDLLSDRLPHYMIPSQFIALSELPLTANGKVNHEALPTQDLAQAQFQAPSNKTEQQISDIWQSLLNVERVSTLDNFFQIGGDSISSITLVSKLRKAGFTFAVKDVFTHSTVQAQAKYVLSGHSSTTVLSQQGELVGKFSLLPVQQRFFDDVQRGLITQPEYWNQSFLIQVPPIDIVRLQQALNELVAHHDMLRTSFDVNHSGRPVRYQSYEKARPIGLRIIDMAHTEPEALPALLNEVQQDKEVCSGAILSVAYIREYTHAQDAIFVSCHHLAIDTVSWQIFSEDLHALYFNRSLPEKTTSYRQWVDVMHQYEGMYPSEGAYWQHVLAQDESLKELVLHTEPSHSFDAEIRLQVAETELLLAKSNAAYGTQINDLLLCAFAYALHQVNQCHCQLITLEGHGRELLDHLLDERDVILDTSRTIGWFTTHYPVALPIADSLSLTIRAIKECLRKVENKGIGFGACQVNDASLILPPIAFNYLGVISTAEQSADWQIALDDLSTQVSQENNDGLLISVNGAVDAGELMFSIATKLDAKAHHLLCNAFEQTLHDIVQHCTRQASFTRSPSDIGVDMPIEEFDKITAVQGISEVFGATSLQQGMIYQHVSFPDSDAYHVQFLIDYDEPLVVPYYQQAWQWVVDEYPALRMYFDWQHAPVQLIQQEVDVNFIFHDWSAHTHVDAAITLLQREDRNHPFNLNQAGLLRLQLIKRGESSFTLLRSEHHSVSDGWSNARLMARVHQVYSQLCQGATPHKREDSGYVNAQHFYVSQREACKQFWLREKLRFDECNDISSMLSCASGLATHKHVEAAEQAFISFKATHLQQVARDSNVTMHSILQLAWHKLIRIYSASSQTMVGTTVSGRGIDVDGIEDSVGLYINTLPLCVQWDNDNTVLQQLQAITQSMSLLNTHSHQPLAQLQQGAERLFQTVLIHENYPEPQNDGTARLNFSYRAAFEKVDYPIAVIAQEQQNTLTLGLSYDTALLSEERAKHLLAQFEQMLHAIPRYLTRHHGQLNALTPAQRYDALAKANQTYVAFEPEGIEQLFYQQARIFSALPAVTFAGKTLTYQALNEASNQLAHYLLQHLSVQPDSLIAIAMDRSIEMVISILAVIKAGGAYVPIDPQGAIERAHYILQDTEALAVLTQSSYHADFKQQADNIRRDEACTLKVFTVDNPEIYTMPKHNVDRPLSAERLAYVIYTSGTTGQPKGVMIEHNGVVNLIESQMNTLGLTQESKVLQFSNLVFDASVFEIFPALIAGAELHLIDPSLQRDLVGLVEYIEQQKITCAFLSTALVKLLKGNEFSSLEVIHTGGEALDGLAILPNSCRLINQYGPTEGTVCCAQAEITDLAELPIGTPIQNMQMFVLDPHLQPVERGVVGELYIAGPGVARGYLNQPALTSLQFIDNPFKNEADLQTSYNTLYKTGDRVRLSAKGQFEYIGRADFQVKVRGYRVELEEIEHRLAQHDAINHCVVKVLKVGGVDSLVGYYNAERELDANVLMSHLQKGMPSYMIPSVFMYIARFSYTSSGKINRHALPEPDVPRTAFVAPSTESQRAICTLFAETLSIKSVGITDDFFTLGGNSILAITVCQKLTEQFGINIRVADLFEHQSVAQLDEYLMASSQVEEETGEF</sequence>
<dbReference type="Pfam" id="PF13193">
    <property type="entry name" value="AMP-binding_C"/>
    <property type="match status" value="2"/>
</dbReference>
<dbReference type="Pfam" id="PF00550">
    <property type="entry name" value="PP-binding"/>
    <property type="match status" value="5"/>
</dbReference>
<dbReference type="Gene3D" id="3.40.50.980">
    <property type="match status" value="8"/>
</dbReference>
<dbReference type="InterPro" id="IPR020806">
    <property type="entry name" value="PKS_PP-bd"/>
</dbReference>
<dbReference type="Gene3D" id="3.30.300.30">
    <property type="match status" value="6"/>
</dbReference>
<dbReference type="InterPro" id="IPR042099">
    <property type="entry name" value="ANL_N_sf"/>
</dbReference>
<evidence type="ECO:0000256" key="2">
    <source>
        <dbReference type="ARBA" id="ARBA00022450"/>
    </source>
</evidence>
<keyword evidence="8" id="KW-1185">Reference proteome</keyword>
<dbReference type="PANTHER" id="PTHR45527">
    <property type="entry name" value="NONRIBOSOMAL PEPTIDE SYNTHETASE"/>
    <property type="match status" value="1"/>
</dbReference>
<evidence type="ECO:0000313" key="8">
    <source>
        <dbReference type="Proteomes" id="UP000305730"/>
    </source>
</evidence>
<comment type="caution">
    <text evidence="7">The sequence shown here is derived from an EMBL/GenBank/DDBJ whole genome shotgun (WGS) entry which is preliminary data.</text>
</comment>
<reference evidence="8 9" key="1">
    <citation type="submission" date="2017-12" db="EMBL/GenBank/DDBJ databases">
        <authorList>
            <person name="Paulsen S."/>
            <person name="Gram L.K."/>
        </authorList>
    </citation>
    <scope>NUCLEOTIDE SEQUENCE [LARGE SCALE GENOMIC DNA]</scope>
    <source>
        <strain evidence="7 9">S2231</strain>
        <strain evidence="6 8">S2233</strain>
    </source>
</reference>
<dbReference type="Proteomes" id="UP000305730">
    <property type="component" value="Unassembled WGS sequence"/>
</dbReference>
<dbReference type="SUPFAM" id="SSF47336">
    <property type="entry name" value="ACP-like"/>
    <property type="match status" value="5"/>
</dbReference>
<dbReference type="FunFam" id="1.10.1200.10:FF:000005">
    <property type="entry name" value="Nonribosomal peptide synthetase 1"/>
    <property type="match status" value="3"/>
</dbReference>
<dbReference type="Pfam" id="PF00668">
    <property type="entry name" value="Condensation"/>
    <property type="match status" value="5"/>
</dbReference>
<dbReference type="PROSITE" id="PS00455">
    <property type="entry name" value="AMP_BINDING"/>
    <property type="match status" value="5"/>
</dbReference>
<name>A0A5S3XNB6_9GAMM</name>
<dbReference type="InterPro" id="IPR009081">
    <property type="entry name" value="PP-bd_ACP"/>
</dbReference>
<dbReference type="CDD" id="cd19531">
    <property type="entry name" value="LCL_NRPS-like"/>
    <property type="match status" value="1"/>
</dbReference>
<dbReference type="SUPFAM" id="SSF53335">
    <property type="entry name" value="S-adenosyl-L-methionine-dependent methyltransferases"/>
    <property type="match status" value="1"/>
</dbReference>
<dbReference type="SUPFAM" id="SSF56801">
    <property type="entry name" value="Acetyl-CoA synthetase-like"/>
    <property type="match status" value="5"/>
</dbReference>
<dbReference type="SMART" id="SM00823">
    <property type="entry name" value="PKS_PP"/>
    <property type="match status" value="4"/>
</dbReference>
<keyword evidence="2" id="KW-0596">Phosphopantetheine</keyword>
<feature type="domain" description="Carrier" evidence="5">
    <location>
        <begin position="4071"/>
        <end position="4145"/>
    </location>
</feature>
<dbReference type="CDD" id="cd17643">
    <property type="entry name" value="A_NRPS_Cytc1-like"/>
    <property type="match status" value="1"/>
</dbReference>
<proteinExistence type="predicted"/>
<dbReference type="OrthoDB" id="9757559at2"/>
<dbReference type="Gene3D" id="2.30.38.10">
    <property type="entry name" value="Luciferase, Domain 3"/>
    <property type="match status" value="4"/>
</dbReference>
<dbReference type="Gene3D" id="3.40.50.12780">
    <property type="entry name" value="N-terminal domain of ligase-like"/>
    <property type="match status" value="1"/>
</dbReference>
<dbReference type="InterPro" id="IPR006162">
    <property type="entry name" value="Ppantetheine_attach_site"/>
</dbReference>
<evidence type="ECO:0000313" key="6">
    <source>
        <dbReference type="EMBL" id="TMP46396.1"/>
    </source>
</evidence>
<evidence type="ECO:0000256" key="4">
    <source>
        <dbReference type="SAM" id="MobiDB-lite"/>
    </source>
</evidence>
<dbReference type="InterPro" id="IPR000873">
    <property type="entry name" value="AMP-dep_synth/lig_dom"/>
</dbReference>
<accession>A0A5S3XNB6</accession>
<evidence type="ECO:0000313" key="7">
    <source>
        <dbReference type="EMBL" id="TMP58163.1"/>
    </source>
</evidence>
<feature type="domain" description="Carrier" evidence="5">
    <location>
        <begin position="559"/>
        <end position="633"/>
    </location>
</feature>
<dbReference type="Gene3D" id="3.40.50.150">
    <property type="entry name" value="Vaccinia Virus protein VP39"/>
    <property type="match status" value="1"/>
</dbReference>
<dbReference type="InterPro" id="IPR036736">
    <property type="entry name" value="ACP-like_sf"/>
</dbReference>
<evidence type="ECO:0000313" key="9">
    <source>
        <dbReference type="Proteomes" id="UP000307706"/>
    </source>
</evidence>
<dbReference type="EMBL" id="PNCK01000008">
    <property type="protein sequence ID" value="TMP46396.1"/>
    <property type="molecule type" value="Genomic_DNA"/>
</dbReference>
<dbReference type="NCBIfam" id="TIGR01733">
    <property type="entry name" value="AA-adenyl-dom"/>
    <property type="match status" value="5"/>
</dbReference>
<reference evidence="9" key="2">
    <citation type="submission" date="2019-06" db="EMBL/GenBank/DDBJ databases">
        <title>Co-occurence of chitin degradation, pigmentation and bioactivity in marine Pseudoalteromonas.</title>
        <authorList>
            <person name="Sonnenschein E.C."/>
            <person name="Bech P.K."/>
        </authorList>
    </citation>
    <scope>NUCLEOTIDE SEQUENCE [LARGE SCALE GENOMIC DNA]</scope>
    <source>
        <strain evidence="9">S2231</strain>
        <strain evidence="6">S2233</strain>
    </source>
</reference>
<dbReference type="PROSITE" id="PS50075">
    <property type="entry name" value="CARRIER"/>
    <property type="match status" value="5"/>
</dbReference>
<dbReference type="CDD" id="cd02440">
    <property type="entry name" value="AdoMet_MTases"/>
    <property type="match status" value="1"/>
</dbReference>
<dbReference type="PANTHER" id="PTHR45527:SF14">
    <property type="entry name" value="PLIPASTATIN SYNTHASE SUBUNIT B"/>
    <property type="match status" value="1"/>
</dbReference>
<dbReference type="Gene3D" id="1.10.1200.10">
    <property type="entry name" value="ACP-like"/>
    <property type="match status" value="5"/>
</dbReference>
<dbReference type="Proteomes" id="UP000307706">
    <property type="component" value="Unassembled WGS sequence"/>
</dbReference>
<dbReference type="Gene3D" id="3.30.559.10">
    <property type="entry name" value="Chloramphenicol acetyltransferase-like domain"/>
    <property type="match status" value="5"/>
</dbReference>
<dbReference type="InterPro" id="IPR029063">
    <property type="entry name" value="SAM-dependent_MTases_sf"/>
</dbReference>
<dbReference type="GO" id="GO:0043041">
    <property type="term" value="P:amino acid activation for nonribosomal peptide biosynthetic process"/>
    <property type="evidence" value="ECO:0007669"/>
    <property type="project" value="TreeGrafter"/>
</dbReference>
<dbReference type="InterPro" id="IPR025110">
    <property type="entry name" value="AMP-bd_C"/>
</dbReference>
<dbReference type="FunFam" id="3.40.50.12780:FF:000012">
    <property type="entry name" value="Non-ribosomal peptide synthetase"/>
    <property type="match status" value="1"/>
</dbReference>
<dbReference type="FunFam" id="3.40.50.980:FF:000001">
    <property type="entry name" value="Non-ribosomal peptide synthetase"/>
    <property type="match status" value="4"/>
</dbReference>
<dbReference type="GO" id="GO:0044550">
    <property type="term" value="P:secondary metabolite biosynthetic process"/>
    <property type="evidence" value="ECO:0007669"/>
    <property type="project" value="TreeGrafter"/>
</dbReference>
<dbReference type="EMBL" id="PNCL01000058">
    <property type="protein sequence ID" value="TMP58163.1"/>
    <property type="molecule type" value="Genomic_DNA"/>
</dbReference>
<feature type="domain" description="Carrier" evidence="5">
    <location>
        <begin position="1595"/>
        <end position="1669"/>
    </location>
</feature>
<feature type="domain" description="Carrier" evidence="5">
    <location>
        <begin position="5563"/>
        <end position="5638"/>
    </location>
</feature>
<reference evidence="7" key="3">
    <citation type="submission" date="2019-09" db="EMBL/GenBank/DDBJ databases">
        <title>Co-occurence of chitin degradation, pigmentation and bioactivity in marine Pseudoalteromonas.</title>
        <authorList>
            <person name="Sonnenschein E.C."/>
            <person name="Bech P.K."/>
        </authorList>
    </citation>
    <scope>NUCLEOTIDE SEQUENCE</scope>
    <source>
        <strain evidence="7">S2231</strain>
        <strain evidence="8">S2233</strain>
    </source>
</reference>
<dbReference type="NCBIfam" id="NF003417">
    <property type="entry name" value="PRK04813.1"/>
    <property type="match status" value="6"/>
</dbReference>
<comment type="cofactor">
    <cofactor evidence="1">
        <name>pantetheine 4'-phosphate</name>
        <dbReference type="ChEBI" id="CHEBI:47942"/>
    </cofactor>
</comment>
<gene>
    <name evidence="7" type="ORF">CWB96_12395</name>
    <name evidence="6" type="ORF">CWB97_01945</name>
</gene>
<organism evidence="7 9">
    <name type="scientific">Pseudoalteromonas citrea</name>
    <dbReference type="NCBI Taxonomy" id="43655"/>
    <lineage>
        <taxon>Bacteria</taxon>
        <taxon>Pseudomonadati</taxon>
        <taxon>Pseudomonadota</taxon>
        <taxon>Gammaproteobacteria</taxon>
        <taxon>Alteromonadales</taxon>
        <taxon>Pseudoalteromonadaceae</taxon>
        <taxon>Pseudoalteromonas</taxon>
    </lineage>
</organism>
<protein>
    <recommendedName>
        <fullName evidence="5">Carrier domain-containing protein</fullName>
    </recommendedName>
</protein>
<feature type="region of interest" description="Disordered" evidence="4">
    <location>
        <begin position="1"/>
        <end position="21"/>
    </location>
</feature>
<dbReference type="Pfam" id="PF00501">
    <property type="entry name" value="AMP-binding"/>
    <property type="match status" value="5"/>
</dbReference>
<dbReference type="PROSITE" id="PS00012">
    <property type="entry name" value="PHOSPHOPANTETHEINE"/>
    <property type="match status" value="5"/>
</dbReference>
<dbReference type="InterPro" id="IPR020845">
    <property type="entry name" value="AMP-binding_CS"/>
</dbReference>
<keyword evidence="3" id="KW-0597">Phosphoprotein</keyword>
<dbReference type="Gene3D" id="3.30.559.30">
    <property type="entry name" value="Nonribosomal peptide synthetase, condensation domain"/>
    <property type="match status" value="5"/>
</dbReference>
<evidence type="ECO:0000259" key="5">
    <source>
        <dbReference type="PROSITE" id="PS50075"/>
    </source>
</evidence>
<evidence type="ECO:0000256" key="1">
    <source>
        <dbReference type="ARBA" id="ARBA00001957"/>
    </source>
</evidence>